<dbReference type="FunCoup" id="A0A3Q1LFK5">
    <property type="interactions" value="2045"/>
</dbReference>
<dbReference type="VEuPathDB" id="HostDB:ENSBTAG00000016218"/>
<dbReference type="Bgee" id="ENSBTAG00000016218">
    <property type="expression patterns" value="Expressed in cardiac ventricle and 105 other cell types or tissues"/>
</dbReference>
<evidence type="ECO:0000313" key="5">
    <source>
        <dbReference type="VGNC" id="VGNC:33506"/>
    </source>
</evidence>
<dbReference type="Reactome" id="R-BTA-2162123">
    <property type="pathway name" value="Synthesis of Prostaglandins (PG) and Thromboxanes (TX)"/>
</dbReference>
<organism evidence="3 4">
    <name type="scientific">Bos taurus</name>
    <name type="common">Bovine</name>
    <dbReference type="NCBI Taxonomy" id="9913"/>
    <lineage>
        <taxon>Eukaryota</taxon>
        <taxon>Metazoa</taxon>
        <taxon>Chordata</taxon>
        <taxon>Craniata</taxon>
        <taxon>Vertebrata</taxon>
        <taxon>Euteleostomi</taxon>
        <taxon>Mammalia</taxon>
        <taxon>Eutheria</taxon>
        <taxon>Laurasiatheria</taxon>
        <taxon>Artiodactyla</taxon>
        <taxon>Ruminantia</taxon>
        <taxon>Pecora</taxon>
        <taxon>Bovidae</taxon>
        <taxon>Bovinae</taxon>
        <taxon>Bos</taxon>
    </lineage>
</organism>
<dbReference type="CDD" id="cd03197">
    <property type="entry name" value="GST_C_mPGES2"/>
    <property type="match status" value="1"/>
</dbReference>
<feature type="region of interest" description="Disordered" evidence="1">
    <location>
        <begin position="51"/>
        <end position="181"/>
    </location>
</feature>
<dbReference type="GO" id="GO:0050220">
    <property type="term" value="F:prostaglandin-E synthase activity"/>
    <property type="evidence" value="ECO:0000318"/>
    <property type="project" value="GO_Central"/>
</dbReference>
<gene>
    <name evidence="3 5" type="primary">PTGES2</name>
</gene>
<dbReference type="Ensembl" id="ENSBTAT00000071669.2">
    <property type="protein sequence ID" value="ENSBTAP00000056972.2"/>
    <property type="gene ID" value="ENSBTAG00000016218.7"/>
</dbReference>
<sequence>MASCMPEFLHSAPGHHRDQLRLYSRSRRQLADILRCFFGFDGCFKSWAPGTQAQSHEGCPRPARRHRHPWQPAGPAPSRGARAKAVFVSRALPRRRRSKHGPRCTGSVAPRARSGLEAGRSAGAGTPRAEPGRLHRGSGRLGPRRYGPQGGSTAPGGGGAGPGWRPGTIPHGAVAPARPGPPRRALGHTALPVQPPAADAVPVQNVSVLQQGPRLPRLPRPALPGGGGEPCAPGRDQVLLLQEGAHRYGPGRREFATTERLLCHHQRSQDLSGVRAVNDQGKEVTEFCNKYWLMLDEKEAQRMYGGKEARTEEMKWRQWADDWLVHLISPNVYRTPAEALASFDYIVKEGNFGTVEGAMAKYMGAAAMYFISKRLKRRHHLRDDVREDLYEAANKWVAAVGKDRPFMGGQKPNLADLAVYGVLRVMEGLEAFDDLMRHTHIQPWYLRVEKAIAEAPQ</sequence>
<reference evidence="3" key="2">
    <citation type="submission" date="2025-08" db="UniProtKB">
        <authorList>
            <consortium name="Ensembl"/>
        </authorList>
    </citation>
    <scope>IDENTIFICATION</scope>
    <source>
        <strain evidence="3">Hereford</strain>
    </source>
</reference>
<dbReference type="InterPro" id="IPR034335">
    <property type="entry name" value="PGES2_C"/>
</dbReference>
<dbReference type="InterPro" id="IPR010987">
    <property type="entry name" value="Glutathione-S-Trfase_C-like"/>
</dbReference>
<reference evidence="3" key="1">
    <citation type="submission" date="2018-03" db="EMBL/GenBank/DDBJ databases">
        <title>ARS-UCD1.2.</title>
        <authorList>
            <person name="Rosen B.D."/>
            <person name="Bickhart D.M."/>
            <person name="Koren S."/>
            <person name="Schnabel R.D."/>
            <person name="Hall R."/>
            <person name="Zimin A."/>
            <person name="Dreischer C."/>
            <person name="Schultheiss S."/>
            <person name="Schroeder S.G."/>
            <person name="Elsik C.G."/>
            <person name="Couldrey C."/>
            <person name="Liu G.E."/>
            <person name="Van Tassell C.P."/>
            <person name="Phillippy A.M."/>
            <person name="Smith T.P.L."/>
            <person name="Medrano J.F."/>
        </authorList>
    </citation>
    <scope>NUCLEOTIDE SEQUENCE [LARGE SCALE GENOMIC DNA]</scope>
    <source>
        <strain evidence="3">Hereford</strain>
    </source>
</reference>
<reference evidence="3" key="3">
    <citation type="submission" date="2025-09" db="UniProtKB">
        <authorList>
            <consortium name="Ensembl"/>
        </authorList>
    </citation>
    <scope>IDENTIFICATION</scope>
    <source>
        <strain evidence="3">Hereford</strain>
    </source>
</reference>
<dbReference type="Reactome" id="R-BTA-6798695">
    <property type="pathway name" value="Neutrophil degranulation"/>
</dbReference>
<dbReference type="OrthoDB" id="423541at2759"/>
<feature type="domain" description="GST C-terminal" evidence="2">
    <location>
        <begin position="344"/>
        <end position="457"/>
    </location>
</feature>
<name>A0A3Q1LFK5_BOVIN</name>
<dbReference type="PANTHER" id="PTHR12782">
    <property type="entry name" value="MICROSOMAL PROSTAGLANDIN E SYNTHASE-2"/>
    <property type="match status" value="1"/>
</dbReference>
<evidence type="ECO:0000256" key="1">
    <source>
        <dbReference type="SAM" id="MobiDB-lite"/>
    </source>
</evidence>
<dbReference type="InParanoid" id="A0A3Q1LFK5"/>
<protein>
    <submittedName>
        <fullName evidence="3">Prostaglandin E synthase 2</fullName>
    </submittedName>
</protein>
<dbReference type="InterPro" id="IPR036282">
    <property type="entry name" value="Glutathione-S-Trfase_C_sf"/>
</dbReference>
<dbReference type="GO" id="GO:0005739">
    <property type="term" value="C:mitochondrion"/>
    <property type="evidence" value="ECO:0000318"/>
    <property type="project" value="GO_Central"/>
</dbReference>
<dbReference type="Proteomes" id="UP000009136">
    <property type="component" value="Chromosome 11"/>
</dbReference>
<dbReference type="SUPFAM" id="SSF47616">
    <property type="entry name" value="GST C-terminal domain-like"/>
    <property type="match status" value="1"/>
</dbReference>
<dbReference type="AlphaFoldDB" id="A0A3Q1LFK5"/>
<dbReference type="Gene3D" id="1.20.1050.10">
    <property type="match status" value="1"/>
</dbReference>
<dbReference type="FunFam" id="1.20.1050.10:FF:000028">
    <property type="entry name" value="Prostaglandin E synthase 2"/>
    <property type="match status" value="1"/>
</dbReference>
<dbReference type="Gene3D" id="6.20.200.30">
    <property type="match status" value="1"/>
</dbReference>
<dbReference type="GeneTree" id="ENSGT00390000000224"/>
<accession>A0A3Q1LFK5</accession>
<proteinExistence type="predicted"/>
<feature type="compositionally biased region" description="Low complexity" evidence="1">
    <location>
        <begin position="76"/>
        <end position="85"/>
    </location>
</feature>
<dbReference type="PANTHER" id="PTHR12782:SF5">
    <property type="entry name" value="PROSTAGLANDIN E SYNTHASE 2"/>
    <property type="match status" value="1"/>
</dbReference>
<evidence type="ECO:0000313" key="4">
    <source>
        <dbReference type="Proteomes" id="UP000009136"/>
    </source>
</evidence>
<dbReference type="UniPathway" id="UPA00662"/>
<feature type="compositionally biased region" description="Gly residues" evidence="1">
    <location>
        <begin position="148"/>
        <end position="164"/>
    </location>
</feature>
<dbReference type="GO" id="GO:0001516">
    <property type="term" value="P:prostaglandin biosynthetic process"/>
    <property type="evidence" value="ECO:0007669"/>
    <property type="project" value="UniProtKB-UniPathway"/>
</dbReference>
<keyword evidence="4" id="KW-1185">Reference proteome</keyword>
<feature type="compositionally biased region" description="Low complexity" evidence="1">
    <location>
        <begin position="165"/>
        <end position="177"/>
    </location>
</feature>
<dbReference type="VGNC" id="VGNC:33506">
    <property type="gene designation" value="PTGES2"/>
</dbReference>
<feature type="compositionally biased region" description="Basic residues" evidence="1">
    <location>
        <begin position="92"/>
        <end position="102"/>
    </location>
</feature>
<dbReference type="PROSITE" id="PS50405">
    <property type="entry name" value="GST_CTER"/>
    <property type="match status" value="1"/>
</dbReference>
<evidence type="ECO:0000313" key="3">
    <source>
        <dbReference type="Ensembl" id="ENSBTAP00000056972.2"/>
    </source>
</evidence>
<evidence type="ECO:0000259" key="2">
    <source>
        <dbReference type="PROSITE" id="PS50405"/>
    </source>
</evidence>